<reference evidence="9" key="1">
    <citation type="submission" date="2025-08" db="UniProtKB">
        <authorList>
            <consortium name="RefSeq"/>
        </authorList>
    </citation>
    <scope>IDENTIFICATION</scope>
    <source>
        <tissue evidence="9">Whole sample</tissue>
    </source>
</reference>
<keyword evidence="8" id="KW-1185">Reference proteome</keyword>
<evidence type="ECO:0000256" key="3">
    <source>
        <dbReference type="ARBA" id="ARBA00022741"/>
    </source>
</evidence>
<dbReference type="Gene3D" id="3.20.200.10">
    <property type="entry name" value="MHCK/EF2 kinase"/>
    <property type="match status" value="1"/>
</dbReference>
<dbReference type="GO" id="GO:0005524">
    <property type="term" value="F:ATP binding"/>
    <property type="evidence" value="ECO:0007669"/>
    <property type="project" value="UniProtKB-KW"/>
</dbReference>
<accession>A0A8B8EK62</accession>
<evidence type="ECO:0000256" key="2">
    <source>
        <dbReference type="ARBA" id="ARBA00022679"/>
    </source>
</evidence>
<evidence type="ECO:0000313" key="8">
    <source>
        <dbReference type="Proteomes" id="UP000694844"/>
    </source>
</evidence>
<dbReference type="PANTHER" id="PTHR45992:SF11">
    <property type="entry name" value="ALPHA-TYPE PROTEIN KINASE DOMAIN-CONTAINING PROTEIN"/>
    <property type="match status" value="1"/>
</dbReference>
<evidence type="ECO:0000256" key="1">
    <source>
        <dbReference type="ARBA" id="ARBA00022527"/>
    </source>
</evidence>
<dbReference type="SUPFAM" id="SSF56112">
    <property type="entry name" value="Protein kinase-like (PK-like)"/>
    <property type="match status" value="1"/>
</dbReference>
<dbReference type="AlphaFoldDB" id="A0A8B8EK62"/>
<dbReference type="InterPro" id="IPR004166">
    <property type="entry name" value="a-kinase_dom"/>
</dbReference>
<dbReference type="Pfam" id="PF02816">
    <property type="entry name" value="Alpha_kinase"/>
    <property type="match status" value="1"/>
</dbReference>
<keyword evidence="5" id="KW-0067">ATP-binding</keyword>
<keyword evidence="2" id="KW-0808">Transferase</keyword>
<evidence type="ECO:0000259" key="7">
    <source>
        <dbReference type="PROSITE" id="PS51158"/>
    </source>
</evidence>
<name>A0A8B8EK62_CRAVI</name>
<dbReference type="PANTHER" id="PTHR45992">
    <property type="entry name" value="EUKARYOTIC ELONGATION FACTOR 2 KINASE-RELATED"/>
    <property type="match status" value="1"/>
</dbReference>
<feature type="region of interest" description="Disordered" evidence="6">
    <location>
        <begin position="446"/>
        <end position="486"/>
    </location>
</feature>
<gene>
    <name evidence="9" type="primary">LOC111135086</name>
</gene>
<dbReference type="Proteomes" id="UP000694844">
    <property type="component" value="Chromosome 5"/>
</dbReference>
<dbReference type="KEGG" id="cvn:111135086"/>
<dbReference type="OrthoDB" id="301415at2759"/>
<evidence type="ECO:0000256" key="6">
    <source>
        <dbReference type="SAM" id="MobiDB-lite"/>
    </source>
</evidence>
<protein>
    <submittedName>
        <fullName evidence="9">Uncharacterized protein LOC111135086</fullName>
    </submittedName>
</protein>
<dbReference type="InterPro" id="IPR011009">
    <property type="entry name" value="Kinase-like_dom_sf"/>
</dbReference>
<dbReference type="GeneID" id="111135086"/>
<dbReference type="SMART" id="SM00811">
    <property type="entry name" value="Alpha_kinase"/>
    <property type="match status" value="1"/>
</dbReference>
<feature type="domain" description="Alpha-type protein kinase" evidence="7">
    <location>
        <begin position="16"/>
        <end position="246"/>
    </location>
</feature>
<sequence>MSVCQCENLSYLLGFDVHQYSQPFETENRFVKFVNFDFEPKYRTKRFLIFAGTLLPVGEDDGCNRDVIVRVRRERPAADDYWGFYFARSGLSRNVLARFDRIVDEELELDIEFVDEYEAKFSGYTQWNEFMMQFKEYNHRTLTNGEHIVVEPYLHGRFQNFDKHPDAVMDSLAHFSYHSSRGQYLFHGLKGVKLETSYRLTVPLVHSANKDFGPRDRGMEGIKEFFRNHHCTDICHGWSKPDFTDINMNTKEVDILPHKKESCRLQDDLTHHADDREKEIAEEGIYNCILEPETEGSSDRVKLVDKNEIKQPQGTEYHYAKVNKKPKYGHLEETDLQEHAEMTSENASVYGGSQDTGYSSIQELKDFEKDHHTEDYVNEDPCVNDDPDETVVIGLGKINLYNNEKYDVNNCSPEFVDIHLPPREFSRDYENGKVVTAIIHSEYKESRTGSRVTDSKEREDVYETIESVGEKRPRPPDKLAMSDHGRQEVLNTVV</sequence>
<keyword evidence="1" id="KW-0723">Serine/threonine-protein kinase</keyword>
<keyword evidence="3" id="KW-0547">Nucleotide-binding</keyword>
<dbReference type="GO" id="GO:0004674">
    <property type="term" value="F:protein serine/threonine kinase activity"/>
    <property type="evidence" value="ECO:0007669"/>
    <property type="project" value="UniProtKB-KW"/>
</dbReference>
<dbReference type="PROSITE" id="PS51158">
    <property type="entry name" value="ALPHA_KINASE"/>
    <property type="match status" value="1"/>
</dbReference>
<feature type="compositionally biased region" description="Basic and acidic residues" evidence="6">
    <location>
        <begin position="468"/>
        <end position="486"/>
    </location>
</feature>
<evidence type="ECO:0000256" key="5">
    <source>
        <dbReference type="ARBA" id="ARBA00022840"/>
    </source>
</evidence>
<dbReference type="InterPro" id="IPR051852">
    <property type="entry name" value="Alpha-type_PK"/>
</dbReference>
<dbReference type="RefSeq" id="XP_022340525.1">
    <property type="nucleotide sequence ID" value="XM_022484817.1"/>
</dbReference>
<evidence type="ECO:0000256" key="4">
    <source>
        <dbReference type="ARBA" id="ARBA00022777"/>
    </source>
</evidence>
<feature type="compositionally biased region" description="Basic and acidic residues" evidence="6">
    <location>
        <begin position="446"/>
        <end position="461"/>
    </location>
</feature>
<evidence type="ECO:0000313" key="9">
    <source>
        <dbReference type="RefSeq" id="XP_022340525.1"/>
    </source>
</evidence>
<keyword evidence="4" id="KW-0418">Kinase</keyword>
<organism evidence="8 9">
    <name type="scientific">Crassostrea virginica</name>
    <name type="common">Eastern oyster</name>
    <dbReference type="NCBI Taxonomy" id="6565"/>
    <lineage>
        <taxon>Eukaryota</taxon>
        <taxon>Metazoa</taxon>
        <taxon>Spiralia</taxon>
        <taxon>Lophotrochozoa</taxon>
        <taxon>Mollusca</taxon>
        <taxon>Bivalvia</taxon>
        <taxon>Autobranchia</taxon>
        <taxon>Pteriomorphia</taxon>
        <taxon>Ostreida</taxon>
        <taxon>Ostreoidea</taxon>
        <taxon>Ostreidae</taxon>
        <taxon>Crassostrea</taxon>
    </lineage>
</organism>
<proteinExistence type="predicted"/>